<dbReference type="PROSITE" id="PS50119">
    <property type="entry name" value="ZF_BBOX"/>
    <property type="match status" value="1"/>
</dbReference>
<evidence type="ECO:0008006" key="9">
    <source>
        <dbReference type="Google" id="ProtNLM"/>
    </source>
</evidence>
<evidence type="ECO:0000259" key="5">
    <source>
        <dbReference type="PROSITE" id="PS50089"/>
    </source>
</evidence>
<evidence type="ECO:0000256" key="2">
    <source>
        <dbReference type="ARBA" id="ARBA00022771"/>
    </source>
</evidence>
<dbReference type="OrthoDB" id="654191at2759"/>
<dbReference type="InterPro" id="IPR000315">
    <property type="entry name" value="Znf_B-box"/>
</dbReference>
<evidence type="ECO:0000256" key="3">
    <source>
        <dbReference type="ARBA" id="ARBA00022833"/>
    </source>
</evidence>
<evidence type="ECO:0000313" key="7">
    <source>
        <dbReference type="EMBL" id="GCC42671.1"/>
    </source>
</evidence>
<reference evidence="7 8" key="1">
    <citation type="journal article" date="2018" name="Nat. Ecol. Evol.">
        <title>Shark genomes provide insights into elasmobranch evolution and the origin of vertebrates.</title>
        <authorList>
            <person name="Hara Y"/>
            <person name="Yamaguchi K"/>
            <person name="Onimaru K"/>
            <person name="Kadota M"/>
            <person name="Koyanagi M"/>
            <person name="Keeley SD"/>
            <person name="Tatsumi K"/>
            <person name="Tanaka K"/>
            <person name="Motone F"/>
            <person name="Kageyama Y"/>
            <person name="Nozu R"/>
            <person name="Adachi N"/>
            <person name="Nishimura O"/>
            <person name="Nakagawa R"/>
            <person name="Tanegashima C"/>
            <person name="Kiyatake I"/>
            <person name="Matsumoto R"/>
            <person name="Murakumo K"/>
            <person name="Nishida K"/>
            <person name="Terakita A"/>
            <person name="Kuratani S"/>
            <person name="Sato K"/>
            <person name="Hyodo S Kuraku.S."/>
        </authorList>
    </citation>
    <scope>NUCLEOTIDE SEQUENCE [LARGE SCALE GENOMIC DNA]</scope>
</reference>
<keyword evidence="8" id="KW-1185">Reference proteome</keyword>
<dbReference type="Gene3D" id="3.30.160.60">
    <property type="entry name" value="Classic Zinc Finger"/>
    <property type="match status" value="1"/>
</dbReference>
<dbReference type="Pfam" id="PF15227">
    <property type="entry name" value="zf-C3HC4_4"/>
    <property type="match status" value="1"/>
</dbReference>
<dbReference type="Proteomes" id="UP000287033">
    <property type="component" value="Unassembled WGS sequence"/>
</dbReference>
<dbReference type="SMART" id="SM00184">
    <property type="entry name" value="RING"/>
    <property type="match status" value="1"/>
</dbReference>
<dbReference type="InterPro" id="IPR001841">
    <property type="entry name" value="Znf_RING"/>
</dbReference>
<feature type="non-terminal residue" evidence="7">
    <location>
        <position position="147"/>
    </location>
</feature>
<sequence length="147" mass="16533">MASSREVQSLAEELTCPICLSLLTEPVRLQCEHNFCRGCISQCWGPEGSEPLCPQCRLLCSDRVLKPNRVLANLVDKLQRLGDQEELKASGELQCPEHQEPLKLFCRDDRELVCLVCRDDPGHSQHSFLPLKQAASLYKVDPPDFGN</sequence>
<keyword evidence="3" id="KW-0862">Zinc</keyword>
<dbReference type="AlphaFoldDB" id="A0A401TJ30"/>
<dbReference type="InterPro" id="IPR017907">
    <property type="entry name" value="Znf_RING_CS"/>
</dbReference>
<keyword evidence="1" id="KW-0479">Metal-binding</keyword>
<proteinExistence type="predicted"/>
<comment type="caution">
    <text evidence="7">The sequence shown here is derived from an EMBL/GenBank/DDBJ whole genome shotgun (WGS) entry which is preliminary data.</text>
</comment>
<dbReference type="PROSITE" id="PS50089">
    <property type="entry name" value="ZF_RING_2"/>
    <property type="match status" value="1"/>
</dbReference>
<feature type="domain" description="RING-type" evidence="5">
    <location>
        <begin position="16"/>
        <end position="57"/>
    </location>
</feature>
<protein>
    <recommendedName>
        <fullName evidence="9">RING-type domain-containing protein</fullName>
    </recommendedName>
</protein>
<dbReference type="InterPro" id="IPR050143">
    <property type="entry name" value="TRIM/RBCC"/>
</dbReference>
<dbReference type="PANTHER" id="PTHR24103">
    <property type="entry name" value="E3 UBIQUITIN-PROTEIN LIGASE TRIM"/>
    <property type="match status" value="1"/>
</dbReference>
<gene>
    <name evidence="7" type="ORF">chiPu_0026775</name>
</gene>
<evidence type="ECO:0000256" key="1">
    <source>
        <dbReference type="ARBA" id="ARBA00022723"/>
    </source>
</evidence>
<evidence type="ECO:0000313" key="8">
    <source>
        <dbReference type="Proteomes" id="UP000287033"/>
    </source>
</evidence>
<dbReference type="GO" id="GO:0008270">
    <property type="term" value="F:zinc ion binding"/>
    <property type="evidence" value="ECO:0007669"/>
    <property type="project" value="UniProtKB-KW"/>
</dbReference>
<accession>A0A401TJ30</accession>
<feature type="domain" description="B box-type" evidence="6">
    <location>
        <begin position="90"/>
        <end position="131"/>
    </location>
</feature>
<dbReference type="SMART" id="SM00336">
    <property type="entry name" value="BBOX"/>
    <property type="match status" value="1"/>
</dbReference>
<dbReference type="Pfam" id="PF00643">
    <property type="entry name" value="zf-B_box"/>
    <property type="match status" value="1"/>
</dbReference>
<keyword evidence="2 4" id="KW-0863">Zinc-finger</keyword>
<dbReference type="PROSITE" id="PS00518">
    <property type="entry name" value="ZF_RING_1"/>
    <property type="match status" value="1"/>
</dbReference>
<dbReference type="SUPFAM" id="SSF57845">
    <property type="entry name" value="B-box zinc-binding domain"/>
    <property type="match status" value="1"/>
</dbReference>
<dbReference type="InterPro" id="IPR013083">
    <property type="entry name" value="Znf_RING/FYVE/PHD"/>
</dbReference>
<dbReference type="EMBL" id="BEZZ01087021">
    <property type="protein sequence ID" value="GCC42671.1"/>
    <property type="molecule type" value="Genomic_DNA"/>
</dbReference>
<dbReference type="SUPFAM" id="SSF57850">
    <property type="entry name" value="RING/U-box"/>
    <property type="match status" value="1"/>
</dbReference>
<organism evidence="7 8">
    <name type="scientific">Chiloscyllium punctatum</name>
    <name type="common">Brownbanded bambooshark</name>
    <name type="synonym">Hemiscyllium punctatum</name>
    <dbReference type="NCBI Taxonomy" id="137246"/>
    <lineage>
        <taxon>Eukaryota</taxon>
        <taxon>Metazoa</taxon>
        <taxon>Chordata</taxon>
        <taxon>Craniata</taxon>
        <taxon>Vertebrata</taxon>
        <taxon>Chondrichthyes</taxon>
        <taxon>Elasmobranchii</taxon>
        <taxon>Galeomorphii</taxon>
        <taxon>Galeoidea</taxon>
        <taxon>Orectolobiformes</taxon>
        <taxon>Hemiscylliidae</taxon>
        <taxon>Chiloscyllium</taxon>
    </lineage>
</organism>
<dbReference type="STRING" id="137246.A0A401TJ30"/>
<evidence type="ECO:0000256" key="4">
    <source>
        <dbReference type="PROSITE-ProRule" id="PRU00024"/>
    </source>
</evidence>
<dbReference type="OMA" id="NCRARIR"/>
<dbReference type="Gene3D" id="3.30.40.10">
    <property type="entry name" value="Zinc/RING finger domain, C3HC4 (zinc finger)"/>
    <property type="match status" value="1"/>
</dbReference>
<name>A0A401TJ30_CHIPU</name>
<evidence type="ECO:0000259" key="6">
    <source>
        <dbReference type="PROSITE" id="PS50119"/>
    </source>
</evidence>